<dbReference type="KEGG" id="vg:26517719"/>
<evidence type="ECO:0000313" key="2">
    <source>
        <dbReference type="EMBL" id="AKE44667.1"/>
    </source>
</evidence>
<proteinExistence type="predicted"/>
<keyword evidence="1" id="KW-0732">Signal</keyword>
<dbReference type="PROSITE" id="PS51257">
    <property type="entry name" value="PROKAR_LIPOPROTEIN"/>
    <property type="match status" value="1"/>
</dbReference>
<dbReference type="Proteomes" id="UP000033804">
    <property type="component" value="Segment"/>
</dbReference>
<evidence type="ECO:0000313" key="3">
    <source>
        <dbReference type="Proteomes" id="UP000033804"/>
    </source>
</evidence>
<keyword evidence="3" id="KW-1185">Reference proteome</keyword>
<sequence length="102" mass="11388">MKKLLLIAGAAVLLAGCQPKVYTKFVYVQAHVPEQYLVCKQLEKADYPDPEKLTDDQAAQLLALSVKRLETCGSNMNSTKKFIDRTNALAAEKNKRPPVLQR</sequence>
<accession>A0A0F6R4V6</accession>
<reference evidence="3" key="2">
    <citation type="submission" date="2015-03" db="EMBL/GenBank/DDBJ databases">
        <title>The genome and structure of Sinorhizobium meliloti phage phiM9.</title>
        <authorList>
            <person name="Johnson M.C."/>
            <person name="Tatum K.B."/>
            <person name="Lynn J.S."/>
            <person name="Brewer T.E."/>
            <person name="Washburn B.K."/>
            <person name="Stroupe M.E."/>
            <person name="Jones K.M."/>
        </authorList>
    </citation>
    <scope>NUCLEOTIDE SEQUENCE [LARGE SCALE GENOMIC DNA]</scope>
</reference>
<evidence type="ECO:0008006" key="4">
    <source>
        <dbReference type="Google" id="ProtNLM"/>
    </source>
</evidence>
<reference evidence="2 3" key="1">
    <citation type="journal article" date="2015" name="J. Virol.">
        <title>Sinorhizobium meliloti Phage ?M9 Defines a New Group of T4 Superfamily Phages with Unusual Genomic Features but a Common T=16 Capsid.</title>
        <authorList>
            <person name="Johnson M.C."/>
            <person name="Tatum K.B."/>
            <person name="Lynn J.S."/>
            <person name="Brewer T.E."/>
            <person name="Lu S."/>
            <person name="Washburn B.K."/>
            <person name="Stroupe M.E."/>
            <person name="Jones K.M."/>
        </authorList>
    </citation>
    <scope>NUCLEOTIDE SEQUENCE [LARGE SCALE GENOMIC DNA]</scope>
</reference>
<dbReference type="GeneID" id="26517719"/>
<name>A0A0F6R4V6_9CAUD</name>
<dbReference type="Pfam" id="PF08139">
    <property type="entry name" value="LPAM_1"/>
    <property type="match status" value="1"/>
</dbReference>
<dbReference type="EMBL" id="KP881232">
    <property type="protein sequence ID" value="AKE44667.1"/>
    <property type="molecule type" value="Genomic_DNA"/>
</dbReference>
<dbReference type="InterPro" id="IPR012640">
    <property type="entry name" value="Membr_lipoprot_lipid_attach_CS"/>
</dbReference>
<gene>
    <name evidence="2" type="ORF">Sm_phiM9_037</name>
</gene>
<organism evidence="2 3">
    <name type="scientific">Sinorhizobium phage phiM9</name>
    <dbReference type="NCBI Taxonomy" id="1636182"/>
    <lineage>
        <taxon>Viruses</taxon>
        <taxon>Duplodnaviria</taxon>
        <taxon>Heunggongvirae</taxon>
        <taxon>Uroviricota</taxon>
        <taxon>Caudoviricetes</taxon>
        <taxon>Pootjesviridae</taxon>
        <taxon>Emnonavirus</taxon>
        <taxon>Emnonavirus phiM9</taxon>
    </lineage>
</organism>
<dbReference type="RefSeq" id="YP_009189421.1">
    <property type="nucleotide sequence ID" value="NC_028676.1"/>
</dbReference>
<evidence type="ECO:0000256" key="1">
    <source>
        <dbReference type="ARBA" id="ARBA00022729"/>
    </source>
</evidence>
<protein>
    <recommendedName>
        <fullName evidence="4">Lipoprotein</fullName>
    </recommendedName>
</protein>
<dbReference type="OrthoDB" id="40604at10239"/>